<dbReference type="Pfam" id="PF00320">
    <property type="entry name" value="GATA"/>
    <property type="match status" value="1"/>
</dbReference>
<keyword evidence="4" id="KW-1185">Reference proteome</keyword>
<dbReference type="GO" id="GO:0000812">
    <property type="term" value="C:Swr1 complex"/>
    <property type="evidence" value="ECO:0007669"/>
    <property type="project" value="InterPro"/>
</dbReference>
<proteinExistence type="predicted"/>
<dbReference type="OrthoDB" id="2162994at2759"/>
<dbReference type="SMART" id="SM00401">
    <property type="entry name" value="ZnF_GATA"/>
    <property type="match status" value="1"/>
</dbReference>
<dbReference type="eggNOG" id="KOG1601">
    <property type="taxonomic scope" value="Eukaryota"/>
</dbReference>
<accession>M7NN20</accession>
<dbReference type="Proteomes" id="UP000011958">
    <property type="component" value="Unassembled WGS sequence"/>
</dbReference>
<dbReference type="GeneID" id="19896790"/>
<dbReference type="STRING" id="1069680.M7NN20"/>
<keyword evidence="1" id="KW-0862">Zinc</keyword>
<dbReference type="EMBL" id="AFWA02000015">
    <property type="protein sequence ID" value="EMR08627.1"/>
    <property type="molecule type" value="Genomic_DNA"/>
</dbReference>
<comment type="caution">
    <text evidence="3">The sequence shown here is derived from an EMBL/GenBank/DDBJ whole genome shotgun (WGS) entry which is preliminary data.</text>
</comment>
<dbReference type="GO" id="GO:0140849">
    <property type="term" value="F:ATP-dependent H2AZ histone chaperone activity"/>
    <property type="evidence" value="ECO:0007669"/>
    <property type="project" value="InterPro"/>
</dbReference>
<dbReference type="GO" id="GO:0006355">
    <property type="term" value="P:regulation of DNA-templated transcription"/>
    <property type="evidence" value="ECO:0007669"/>
    <property type="project" value="InterPro"/>
</dbReference>
<dbReference type="HOGENOM" id="CLU_541963_0_0_1"/>
<evidence type="ECO:0000259" key="2">
    <source>
        <dbReference type="PROSITE" id="PS50114"/>
    </source>
</evidence>
<evidence type="ECO:0000313" key="3">
    <source>
        <dbReference type="EMBL" id="EMR08627.1"/>
    </source>
</evidence>
<dbReference type="SUPFAM" id="SSF57716">
    <property type="entry name" value="Glucocorticoid receptor-like (DNA-binding domain)"/>
    <property type="match status" value="1"/>
</dbReference>
<dbReference type="InterPro" id="IPR000679">
    <property type="entry name" value="Znf_GATA"/>
</dbReference>
<name>M7NN20_PNEMU</name>
<dbReference type="PANTHER" id="PTHR28108">
    <property type="entry name" value="SWR1-COMPLEX PROTEIN 3"/>
    <property type="match status" value="1"/>
</dbReference>
<sequence length="503" mass="58271">MHENSSNTQDLTGCDFLSKKNNSLRQKILNGFGLPIFNKPQVISEENNDKYKTIEESGVLASCISQSRQALLQGLIFEKFSKNYCSKKQDDEIEKTNIKQKISKIGNFTLHIELFSFPETVFYLVKYVTKTDNNLSCENIEGTRQLENTDTLFSCKNKDTFNSANNDINVIKSENIANYSTFTPEIKYLDFFEKYFLEIFKNDPLKLEKTDKAIERLKIVPLNPDFKEILHLIMTGKATIEQKKIFNLYMTSPQSSQIPSNYNEKITISSVFQNKCLENKNNNKKVTKTKQKKNNNYKDAEIIFEFKENPGEKWILPKDIIIEKLDTKEPFEVLISFIYIEDSLSQFQPITLKISSCSQKLWDFISKYSNDKEKVCEAMSKILIGKRSEKLYFQYRITITDTKTFKNESEEKINIISRNKKSVLPQKRKTIDENDITTLSSTNNKSTSPIISKKIEKKHIVFPKDWNCNICNTTETPLRRRGPDGPGTLCNACGMRWKGGKKY</sequence>
<feature type="domain" description="GATA-type" evidence="2">
    <location>
        <begin position="468"/>
        <end position="498"/>
    </location>
</feature>
<organism evidence="3 4">
    <name type="scientific">Pneumocystis murina (strain B123)</name>
    <name type="common">Mouse pneumocystis pneumonia agent</name>
    <name type="synonym">Pneumocystis carinii f. sp. muris</name>
    <dbReference type="NCBI Taxonomy" id="1069680"/>
    <lineage>
        <taxon>Eukaryota</taxon>
        <taxon>Fungi</taxon>
        <taxon>Dikarya</taxon>
        <taxon>Ascomycota</taxon>
        <taxon>Taphrinomycotina</taxon>
        <taxon>Pneumocystomycetes</taxon>
        <taxon>Pneumocystaceae</taxon>
        <taxon>Pneumocystis</taxon>
    </lineage>
</organism>
<dbReference type="GO" id="GO:0008270">
    <property type="term" value="F:zinc ion binding"/>
    <property type="evidence" value="ECO:0007669"/>
    <property type="project" value="UniProtKB-KW"/>
</dbReference>
<gene>
    <name evidence="3" type="ORF">PNEG_03103</name>
</gene>
<dbReference type="RefSeq" id="XP_007875159.1">
    <property type="nucleotide sequence ID" value="XM_007876968.1"/>
</dbReference>
<evidence type="ECO:0000256" key="1">
    <source>
        <dbReference type="PROSITE-ProRule" id="PRU00094"/>
    </source>
</evidence>
<keyword evidence="1" id="KW-0479">Metal-binding</keyword>
<dbReference type="Pfam" id="PF26242">
    <property type="entry name" value="Swc3_C"/>
    <property type="match status" value="1"/>
</dbReference>
<dbReference type="InterPro" id="IPR013088">
    <property type="entry name" value="Znf_NHR/GATA"/>
</dbReference>
<dbReference type="Gene3D" id="3.30.50.10">
    <property type="entry name" value="Erythroid Transcription Factor GATA-1, subunit A"/>
    <property type="match status" value="1"/>
</dbReference>
<protein>
    <recommendedName>
        <fullName evidence="2">GATA-type domain-containing protein</fullName>
    </recommendedName>
</protein>
<dbReference type="AlphaFoldDB" id="M7NN20"/>
<dbReference type="PROSITE" id="PS50114">
    <property type="entry name" value="GATA_ZN_FINGER_2"/>
    <property type="match status" value="1"/>
</dbReference>
<dbReference type="InterPro" id="IPR037651">
    <property type="entry name" value="Swc3"/>
</dbReference>
<evidence type="ECO:0000313" key="4">
    <source>
        <dbReference type="Proteomes" id="UP000011958"/>
    </source>
</evidence>
<dbReference type="CDD" id="cd00202">
    <property type="entry name" value="ZnF_GATA"/>
    <property type="match status" value="1"/>
</dbReference>
<dbReference type="PANTHER" id="PTHR28108:SF1">
    <property type="entry name" value="SWR1-COMPLEX PROTEIN 3"/>
    <property type="match status" value="1"/>
</dbReference>
<reference evidence="4" key="1">
    <citation type="journal article" date="2016" name="Nat. Commun.">
        <title>Genome analysis of three Pneumocystis species reveals adaptation mechanisms to life exclusively in mammalian hosts.</title>
        <authorList>
            <person name="Ma L."/>
            <person name="Chen Z."/>
            <person name="Huang D.W."/>
            <person name="Kutty G."/>
            <person name="Ishihara M."/>
            <person name="Wang H."/>
            <person name="Abouelleil A."/>
            <person name="Bishop L."/>
            <person name="Davey E."/>
            <person name="Deng R."/>
            <person name="Deng X."/>
            <person name="Fan L."/>
            <person name="Fantoni G."/>
            <person name="Fitzgerald M."/>
            <person name="Gogineni E."/>
            <person name="Goldberg J.M."/>
            <person name="Handley G."/>
            <person name="Hu X."/>
            <person name="Huber C."/>
            <person name="Jiao X."/>
            <person name="Jones K."/>
            <person name="Levin J.Z."/>
            <person name="Liu Y."/>
            <person name="Macdonald P."/>
            <person name="Melnikov A."/>
            <person name="Raley C."/>
            <person name="Sassi M."/>
            <person name="Sherman B.T."/>
            <person name="Song X."/>
            <person name="Sykes S."/>
            <person name="Tran B."/>
            <person name="Walsh L."/>
            <person name="Xia Y."/>
            <person name="Yang J."/>
            <person name="Young S."/>
            <person name="Zeng Q."/>
            <person name="Zheng X."/>
            <person name="Stephens R."/>
            <person name="Nusbaum C."/>
            <person name="Birren B.W."/>
            <person name="Azadi P."/>
            <person name="Lempicki R.A."/>
            <person name="Cuomo C.A."/>
            <person name="Kovacs J.A."/>
        </authorList>
    </citation>
    <scope>NUCLEOTIDE SEQUENCE [LARGE SCALE GENOMIC DNA]</scope>
    <source>
        <strain evidence="4">B123</strain>
    </source>
</reference>
<keyword evidence="1" id="KW-0863">Zinc-finger</keyword>
<dbReference type="InterPro" id="IPR058986">
    <property type="entry name" value="Swc3_C"/>
</dbReference>
<dbReference type="OMA" id="ENIEGTR"/>
<dbReference type="GO" id="GO:0043565">
    <property type="term" value="F:sequence-specific DNA binding"/>
    <property type="evidence" value="ECO:0007669"/>
    <property type="project" value="InterPro"/>
</dbReference>
<dbReference type="VEuPathDB" id="FungiDB:PNEG_03103"/>